<protein>
    <recommendedName>
        <fullName evidence="11">Aspartyl beta-hydroxylase/Triadin domain-containing protein</fullName>
    </recommendedName>
</protein>
<evidence type="ECO:0000313" key="13">
    <source>
        <dbReference type="Proteomes" id="UP000001811"/>
    </source>
</evidence>
<dbReference type="GeneTree" id="ENSGT00940000156304"/>
<reference evidence="12" key="2">
    <citation type="submission" date="2025-08" db="UniProtKB">
        <authorList>
            <consortium name="Ensembl"/>
        </authorList>
    </citation>
    <scope>IDENTIFICATION</scope>
    <source>
        <strain evidence="12">Thorbecke</strain>
    </source>
</reference>
<proteinExistence type="predicted"/>
<dbReference type="Bgee" id="ENSOCUG00000021079">
    <property type="expression patterns" value="Expressed in prefrontal cortex and 15 other cell types or tissues"/>
</dbReference>
<reference evidence="12" key="3">
    <citation type="submission" date="2025-09" db="UniProtKB">
        <authorList>
            <consortium name="Ensembl"/>
        </authorList>
    </citation>
    <scope>IDENTIFICATION</scope>
    <source>
        <strain evidence="12">Thorbecke</strain>
    </source>
</reference>
<dbReference type="Ensembl" id="ENSOCUT00000063703.1">
    <property type="protein sequence ID" value="ENSOCUP00000032424.1"/>
    <property type="gene ID" value="ENSOCUG00000021079.3"/>
</dbReference>
<evidence type="ECO:0000256" key="1">
    <source>
        <dbReference type="ARBA" id="ARBA00004157"/>
    </source>
</evidence>
<sequence length="331" mass="36386">MAPRKNAKGGGGGFTTTSSSSSSGSSSSGGGGGTSTSSSIGSCSTSTRREPKHGHRNGRKGGLSGSSFFTWFMVIALLGVWTSVAVVWFELVDYEEVLAKAKDFRYNLSEVLQGKLGVYDADGDGDFDVDDAKALLGLKERSAKERFASERRIPSEDTELQDELDEPQDVLVEPGPLGAEDMQPEEPGPPGEPQPEDDSFLVAEPQPEDDSFLVAGDSKDQFETPEHETVPEETECSYCEEETVSQDPNQDMEDMVYDQEYLDSREPVGNEEVPHYDQDDVIYQDYDDQVYQHSENERIGISDDVIEDSNVFSEDVYVPPEEDEQEVPPDT</sequence>
<dbReference type="Pfam" id="PF05279">
    <property type="entry name" value="Asp-B-Hydro_N"/>
    <property type="match status" value="1"/>
</dbReference>
<comment type="subcellular location">
    <subcellularLocation>
        <location evidence="1">Sarcoplasmic reticulum membrane</location>
        <topology evidence="1">Single-pass type II membrane protein</topology>
    </subcellularLocation>
</comment>
<keyword evidence="2" id="KW-0597">Phosphoprotein</keyword>
<dbReference type="PANTHER" id="PTHR12366:SF33">
    <property type="entry name" value="ASPARTYL_ASPARAGINYL BETA-HYDROXYLASE"/>
    <property type="match status" value="1"/>
</dbReference>
<dbReference type="GO" id="GO:0033017">
    <property type="term" value="C:sarcoplasmic reticulum membrane"/>
    <property type="evidence" value="ECO:0007669"/>
    <property type="project" value="UniProtKB-SubCell"/>
</dbReference>
<keyword evidence="8" id="KW-0325">Glycoprotein</keyword>
<reference evidence="12 13" key="1">
    <citation type="journal article" date="2011" name="Nature">
        <title>A high-resolution map of human evolutionary constraint using 29 mammals.</title>
        <authorList>
            <person name="Lindblad-Toh K."/>
            <person name="Garber M."/>
            <person name="Zuk O."/>
            <person name="Lin M.F."/>
            <person name="Parker B.J."/>
            <person name="Washietl S."/>
            <person name="Kheradpour P."/>
            <person name="Ernst J."/>
            <person name="Jordan G."/>
            <person name="Mauceli E."/>
            <person name="Ward L.D."/>
            <person name="Lowe C.B."/>
            <person name="Holloway A.K."/>
            <person name="Clamp M."/>
            <person name="Gnerre S."/>
            <person name="Alfoldi J."/>
            <person name="Beal K."/>
            <person name="Chang J."/>
            <person name="Clawson H."/>
            <person name="Cuff J."/>
            <person name="Di Palma F."/>
            <person name="Fitzgerald S."/>
            <person name="Flicek P."/>
            <person name="Guttman M."/>
            <person name="Hubisz M.J."/>
            <person name="Jaffe D.B."/>
            <person name="Jungreis I."/>
            <person name="Kent W.J."/>
            <person name="Kostka D."/>
            <person name="Lara M."/>
            <person name="Martins A.L."/>
            <person name="Massingham T."/>
            <person name="Moltke I."/>
            <person name="Raney B.J."/>
            <person name="Rasmussen M.D."/>
            <person name="Robinson J."/>
            <person name="Stark A."/>
            <person name="Vilella A.J."/>
            <person name="Wen J."/>
            <person name="Xie X."/>
            <person name="Zody M.C."/>
            <person name="Baldwin J."/>
            <person name="Bloom T."/>
            <person name="Chin C.W."/>
            <person name="Heiman D."/>
            <person name="Nicol R."/>
            <person name="Nusbaum C."/>
            <person name="Young S."/>
            <person name="Wilkinson J."/>
            <person name="Worley K.C."/>
            <person name="Kovar C.L."/>
            <person name="Muzny D.M."/>
            <person name="Gibbs R.A."/>
            <person name="Cree A."/>
            <person name="Dihn H.H."/>
            <person name="Fowler G."/>
            <person name="Jhangiani S."/>
            <person name="Joshi V."/>
            <person name="Lee S."/>
            <person name="Lewis L.R."/>
            <person name="Nazareth L.V."/>
            <person name="Okwuonu G."/>
            <person name="Santibanez J."/>
            <person name="Warren W.C."/>
            <person name="Mardis E.R."/>
            <person name="Weinstock G.M."/>
            <person name="Wilson R.K."/>
            <person name="Delehaunty K."/>
            <person name="Dooling D."/>
            <person name="Fronik C."/>
            <person name="Fulton L."/>
            <person name="Fulton B."/>
            <person name="Graves T."/>
            <person name="Minx P."/>
            <person name="Sodergren E."/>
            <person name="Birney E."/>
            <person name="Margulies E.H."/>
            <person name="Herrero J."/>
            <person name="Green E.D."/>
            <person name="Haussler D."/>
            <person name="Siepel A."/>
            <person name="Goldman N."/>
            <person name="Pollard K.S."/>
            <person name="Pedersen J.S."/>
            <person name="Lander E.S."/>
            <person name="Kellis M."/>
        </authorList>
    </citation>
    <scope>NUCLEOTIDE SEQUENCE [LARGE SCALE GENOMIC DNA]</scope>
    <source>
        <strain evidence="12 13">Thorbecke inbred</strain>
    </source>
</reference>
<feature type="compositionally biased region" description="Acidic residues" evidence="9">
    <location>
        <begin position="320"/>
        <end position="331"/>
    </location>
</feature>
<feature type="region of interest" description="Disordered" evidence="9">
    <location>
        <begin position="310"/>
        <end position="331"/>
    </location>
</feature>
<evidence type="ECO:0000256" key="7">
    <source>
        <dbReference type="ARBA" id="ARBA00023157"/>
    </source>
</evidence>
<organism evidence="12 13">
    <name type="scientific">Oryctolagus cuniculus</name>
    <name type="common">Rabbit</name>
    <dbReference type="NCBI Taxonomy" id="9986"/>
    <lineage>
        <taxon>Eukaryota</taxon>
        <taxon>Metazoa</taxon>
        <taxon>Chordata</taxon>
        <taxon>Craniata</taxon>
        <taxon>Vertebrata</taxon>
        <taxon>Euteleostomi</taxon>
        <taxon>Mammalia</taxon>
        <taxon>Eutheria</taxon>
        <taxon>Euarchontoglires</taxon>
        <taxon>Glires</taxon>
        <taxon>Lagomorpha</taxon>
        <taxon>Leporidae</taxon>
        <taxon>Oryctolagus</taxon>
    </lineage>
</organism>
<dbReference type="InterPro" id="IPR007943">
    <property type="entry name" value="Asp-B-hydro/Triadin_dom"/>
</dbReference>
<keyword evidence="6 10" id="KW-0472">Membrane</keyword>
<feature type="compositionally biased region" description="Low complexity" evidence="9">
    <location>
        <begin position="15"/>
        <end position="26"/>
    </location>
</feature>
<feature type="compositionally biased region" description="Basic residues" evidence="9">
    <location>
        <begin position="50"/>
        <end position="59"/>
    </location>
</feature>
<keyword evidence="3 10" id="KW-0812">Transmembrane</keyword>
<feature type="region of interest" description="Disordered" evidence="9">
    <location>
        <begin position="146"/>
        <end position="252"/>
    </location>
</feature>
<feature type="transmembrane region" description="Helical" evidence="10">
    <location>
        <begin position="68"/>
        <end position="89"/>
    </location>
</feature>
<evidence type="ECO:0000256" key="6">
    <source>
        <dbReference type="ARBA" id="ARBA00023136"/>
    </source>
</evidence>
<dbReference type="Proteomes" id="UP000001811">
    <property type="component" value="Chromosome 3"/>
</dbReference>
<gene>
    <name evidence="12" type="primary">ASPH</name>
</gene>
<feature type="compositionally biased region" description="Low complexity" evidence="9">
    <location>
        <begin position="35"/>
        <end position="46"/>
    </location>
</feature>
<evidence type="ECO:0000256" key="5">
    <source>
        <dbReference type="ARBA" id="ARBA00022989"/>
    </source>
</evidence>
<dbReference type="AlphaFoldDB" id="A0A5F9CFW9"/>
<dbReference type="EMBL" id="AAGW02047122">
    <property type="status" value="NOT_ANNOTATED_CDS"/>
    <property type="molecule type" value="Genomic_DNA"/>
</dbReference>
<feature type="compositionally biased region" description="Acidic residues" evidence="9">
    <location>
        <begin position="156"/>
        <end position="168"/>
    </location>
</feature>
<evidence type="ECO:0000256" key="8">
    <source>
        <dbReference type="ARBA" id="ARBA00023180"/>
    </source>
</evidence>
<accession>A0A5F9CFW9</accession>
<feature type="compositionally biased region" description="Basic and acidic residues" evidence="9">
    <location>
        <begin position="217"/>
        <end position="230"/>
    </location>
</feature>
<evidence type="ECO:0000256" key="10">
    <source>
        <dbReference type="SAM" id="Phobius"/>
    </source>
</evidence>
<name>A0A5F9CFW9_RABIT</name>
<keyword evidence="5 10" id="KW-1133">Transmembrane helix</keyword>
<dbReference type="EMBL" id="AAGW02047123">
    <property type="status" value="NOT_ANNOTATED_CDS"/>
    <property type="molecule type" value="Genomic_DNA"/>
</dbReference>
<evidence type="ECO:0000256" key="3">
    <source>
        <dbReference type="ARBA" id="ARBA00022692"/>
    </source>
</evidence>
<dbReference type="PANTHER" id="PTHR12366">
    <property type="entry name" value="ASPARTYL/ASPARAGINYL BETA-HYDROXYLASE"/>
    <property type="match status" value="1"/>
</dbReference>
<keyword evidence="13" id="KW-1185">Reference proteome</keyword>
<feature type="compositionally biased region" description="Acidic residues" evidence="9">
    <location>
        <begin position="231"/>
        <end position="252"/>
    </location>
</feature>
<feature type="region of interest" description="Disordered" evidence="9">
    <location>
        <begin position="1"/>
        <end position="60"/>
    </location>
</feature>
<evidence type="ECO:0000259" key="11">
    <source>
        <dbReference type="Pfam" id="PF05279"/>
    </source>
</evidence>
<evidence type="ECO:0000313" key="12">
    <source>
        <dbReference type="Ensembl" id="ENSOCUP00000032424.1"/>
    </source>
</evidence>
<feature type="domain" description="Aspartyl beta-hydroxylase/Triadin" evidence="11">
    <location>
        <begin position="57"/>
        <end position="137"/>
    </location>
</feature>
<dbReference type="EMBL" id="AAGW02047124">
    <property type="status" value="NOT_ANNOTATED_CDS"/>
    <property type="molecule type" value="Genomic_DNA"/>
</dbReference>
<evidence type="ECO:0000256" key="9">
    <source>
        <dbReference type="SAM" id="MobiDB-lite"/>
    </source>
</evidence>
<keyword evidence="7" id="KW-1015">Disulfide bond</keyword>
<keyword evidence="4" id="KW-0703">Sarcoplasmic reticulum</keyword>
<evidence type="ECO:0000256" key="4">
    <source>
        <dbReference type="ARBA" id="ARBA00022951"/>
    </source>
</evidence>
<dbReference type="InterPro" id="IPR039038">
    <property type="entry name" value="ASPH"/>
</dbReference>
<dbReference type="GO" id="GO:0062101">
    <property type="term" value="F:peptidyl-aspartic acid 3-dioxygenase activity"/>
    <property type="evidence" value="ECO:0007669"/>
    <property type="project" value="InterPro"/>
</dbReference>
<evidence type="ECO:0000256" key="2">
    <source>
        <dbReference type="ARBA" id="ARBA00022553"/>
    </source>
</evidence>
<feature type="compositionally biased region" description="Basic and acidic residues" evidence="9">
    <location>
        <begin position="146"/>
        <end position="155"/>
    </location>
</feature>